<gene>
    <name evidence="1" type="ORF">NW209_09365</name>
</gene>
<dbReference type="RefSeq" id="WP_258335845.1">
    <property type="nucleotide sequence ID" value="NZ_JANRHJ010000009.1"/>
</dbReference>
<organism evidence="1 2">
    <name type="scientific">Phocaeicola barnesiae</name>
    <dbReference type="NCBI Taxonomy" id="376804"/>
    <lineage>
        <taxon>Bacteria</taxon>
        <taxon>Pseudomonadati</taxon>
        <taxon>Bacteroidota</taxon>
        <taxon>Bacteroidia</taxon>
        <taxon>Bacteroidales</taxon>
        <taxon>Bacteroidaceae</taxon>
        <taxon>Phocaeicola</taxon>
    </lineage>
</organism>
<dbReference type="Proteomes" id="UP001204579">
    <property type="component" value="Unassembled WGS sequence"/>
</dbReference>
<dbReference type="AlphaFoldDB" id="A0AAW5N0R2"/>
<name>A0AAW5N0R2_9BACT</name>
<protein>
    <submittedName>
        <fullName evidence="1">Helix-hairpin-helix domain-containing protein</fullName>
    </submittedName>
</protein>
<reference evidence="1 2" key="1">
    <citation type="submission" date="2022-08" db="EMBL/GenBank/DDBJ databases">
        <authorList>
            <person name="Zeman M."/>
            <person name="Kubasova T."/>
        </authorList>
    </citation>
    <scope>NUCLEOTIDE SEQUENCE [LARGE SCALE GENOMIC DNA]</scope>
    <source>
        <strain evidence="1 2">ET62</strain>
    </source>
</reference>
<accession>A0AAW5N0R2</accession>
<evidence type="ECO:0000313" key="1">
    <source>
        <dbReference type="EMBL" id="MCR8874218.1"/>
    </source>
</evidence>
<dbReference type="SUPFAM" id="SSF47781">
    <property type="entry name" value="RuvA domain 2-like"/>
    <property type="match status" value="1"/>
</dbReference>
<sequence length="656" mass="76183">MEWNEQVSSDEEMRNWTLMDEELQELAEHPLNLNTATREQLEQLPFLSDQLIENILYYLYKYGAMLSINELWGVEGMDWRTRRYLQDFVYVGEVPADRKPDWRKIWTRNKQELLTRVGRSLNQKAGYAGYSAETLDKYPNRKYLGDAFYHNIRYRFSFANRLFFSFSAEKDAGEPFFRGANRKGYDSYAASFLLQDIGQLKTLVLGNYRANFGYGLVLNTGASMGLGTSVASFGRMGSGLTRFTSTAETGYLRGIGGTWQWNKRWNVSAFYSFRNLDALVDNSEIRSFKTDGMHRLQKDLEKKNTVSNHLVGSHLSYNGKYLEAGLTAVYNYYDKLLNPVEKLYNRFEPRGRQFLNVGLHYKWFLSHRWMWAGETAIDRQGAIATLNTIRYSPTVHTTWILINRYYDKRYHSLLSNAWGENSKTSNEAGICIGLETKILQSVNLSAYGDFFYFPWYRYQVDRRNTLGVSGNIQLSYSHPHSLGVLIRYGIKNKAKNHTLSDERKYVLPYIRQRVHAQVAYMPYPFLTSKTVAEFVRTSYGSNDKGNGYALGETLKLVSEDFPLQGSISGVWFRTDNYDSRVYLYEPGLLYTFSMNSLEGRGYRMAVNLRYDGGKRWMLQAKWGWTHYSDRNRISSGTEEIAGNNKADIQLQLRVKW</sequence>
<proteinExistence type="predicted"/>
<dbReference type="InterPro" id="IPR010994">
    <property type="entry name" value="RuvA_2-like"/>
</dbReference>
<comment type="caution">
    <text evidence="1">The sequence shown here is derived from an EMBL/GenBank/DDBJ whole genome shotgun (WGS) entry which is preliminary data.</text>
</comment>
<keyword evidence="2" id="KW-1185">Reference proteome</keyword>
<dbReference type="EMBL" id="JANRHJ010000009">
    <property type="protein sequence ID" value="MCR8874218.1"/>
    <property type="molecule type" value="Genomic_DNA"/>
</dbReference>
<evidence type="ECO:0000313" key="2">
    <source>
        <dbReference type="Proteomes" id="UP001204579"/>
    </source>
</evidence>